<proteinExistence type="predicted"/>
<dbReference type="GeneID" id="34715094"/>
<organism evidence="1 2">
    <name type="scientific">Kluyveromyces marxianus (strain DMKU3-1042 / BCC 29191 / NBRC 104275)</name>
    <name type="common">Yeast</name>
    <name type="synonym">Candida kefyr</name>
    <dbReference type="NCBI Taxonomy" id="1003335"/>
    <lineage>
        <taxon>Eukaryota</taxon>
        <taxon>Fungi</taxon>
        <taxon>Dikarya</taxon>
        <taxon>Ascomycota</taxon>
        <taxon>Saccharomycotina</taxon>
        <taxon>Saccharomycetes</taxon>
        <taxon>Saccharomycetales</taxon>
        <taxon>Saccharomycetaceae</taxon>
        <taxon>Kluyveromyces</taxon>
    </lineage>
</organism>
<dbReference type="KEGG" id="kmx:KLMA_20633"/>
<name>W0T8E1_KLUMD</name>
<dbReference type="AlphaFoldDB" id="W0T8E1"/>
<sequence>MLYCRSGLLRVPDVRSEVSRDKKREVQFHFLLTPEEGIVLFSILEKNGWNEYDLLA</sequence>
<evidence type="ECO:0000313" key="2">
    <source>
        <dbReference type="Proteomes" id="UP000065495"/>
    </source>
</evidence>
<gene>
    <name evidence="1" type="ORF">KLMA_20633</name>
</gene>
<dbReference type="VEuPathDB" id="FungiDB:KLMA_20633"/>
<dbReference type="EMBL" id="AP012214">
    <property type="protein sequence ID" value="BAO39091.1"/>
    <property type="molecule type" value="Genomic_DNA"/>
</dbReference>
<evidence type="ECO:0000313" key="1">
    <source>
        <dbReference type="EMBL" id="BAO39091.1"/>
    </source>
</evidence>
<accession>W0T8E1</accession>
<dbReference type="Proteomes" id="UP000065495">
    <property type="component" value="Chromosome 2"/>
</dbReference>
<dbReference type="RefSeq" id="XP_022674949.1">
    <property type="nucleotide sequence ID" value="XM_022818265.1"/>
</dbReference>
<reference evidence="1 2" key="1">
    <citation type="journal article" date="2015" name="Biotechnol. Biofuels">
        <title>Genetic basis of the highly efficient yeast Kluyveromyces marxianus: complete genome sequence and transcriptome analyses.</title>
        <authorList>
            <person name="Lertwattanasakul N."/>
            <person name="Kosaka T."/>
            <person name="Hosoyama A."/>
            <person name="Suzuki Y."/>
            <person name="Rodrussamee N."/>
            <person name="Matsutani M."/>
            <person name="Murata M."/>
            <person name="Fujimoto N."/>
            <person name="Suprayogi"/>
            <person name="Tsuchikane K."/>
            <person name="Limtong S."/>
            <person name="Fujita N."/>
            <person name="Yamada M."/>
        </authorList>
    </citation>
    <scope>NUCLEOTIDE SEQUENCE [LARGE SCALE GENOMIC DNA]</scope>
    <source>
        <strain evidence="2">DMKU3-1042 / BCC 29191 / NBRC 104275</strain>
    </source>
</reference>
<protein>
    <submittedName>
        <fullName evidence="1">Uncharacterized protein</fullName>
    </submittedName>
</protein>